<dbReference type="SUPFAM" id="SSF46689">
    <property type="entry name" value="Homeodomain-like"/>
    <property type="match status" value="2"/>
</dbReference>
<comment type="caution">
    <text evidence="5">The sequence shown here is derived from an EMBL/GenBank/DDBJ whole genome shotgun (WGS) entry which is preliminary data.</text>
</comment>
<organism evidence="5 6">
    <name type="scientific">Gracilibacillus thailandensis</name>
    <dbReference type="NCBI Taxonomy" id="563735"/>
    <lineage>
        <taxon>Bacteria</taxon>
        <taxon>Bacillati</taxon>
        <taxon>Bacillota</taxon>
        <taxon>Bacilli</taxon>
        <taxon>Bacillales</taxon>
        <taxon>Bacillaceae</taxon>
        <taxon>Gracilibacillus</taxon>
    </lineage>
</organism>
<keyword evidence="3" id="KW-0804">Transcription</keyword>
<dbReference type="InterPro" id="IPR029442">
    <property type="entry name" value="GyrI-like"/>
</dbReference>
<dbReference type="InterPro" id="IPR020449">
    <property type="entry name" value="Tscrpt_reg_AraC-type_HTH"/>
</dbReference>
<dbReference type="SMART" id="SM00871">
    <property type="entry name" value="AraC_E_bind"/>
    <property type="match status" value="1"/>
</dbReference>
<dbReference type="PANTHER" id="PTHR47504">
    <property type="entry name" value="RIGHT ORIGIN-BINDING PROTEIN"/>
    <property type="match status" value="1"/>
</dbReference>
<dbReference type="PANTHER" id="PTHR47504:SF5">
    <property type="entry name" value="RIGHT ORIGIN-BINDING PROTEIN"/>
    <property type="match status" value="1"/>
</dbReference>
<name>A0A6N7R3P2_9BACI</name>
<dbReference type="GO" id="GO:0043565">
    <property type="term" value="F:sequence-specific DNA binding"/>
    <property type="evidence" value="ECO:0007669"/>
    <property type="project" value="InterPro"/>
</dbReference>
<evidence type="ECO:0000259" key="4">
    <source>
        <dbReference type="PROSITE" id="PS01124"/>
    </source>
</evidence>
<dbReference type="InterPro" id="IPR011256">
    <property type="entry name" value="Reg_factor_effector_dom_sf"/>
</dbReference>
<proteinExistence type="predicted"/>
<dbReference type="InterPro" id="IPR009057">
    <property type="entry name" value="Homeodomain-like_sf"/>
</dbReference>
<sequence length="287" mass="32720">MAMVESLQKAIDYMEEHLLDNITIQDIANQAHLSPYHFQRIFLILTEVTVGEYLRRRRLTLSAQELMSTDFKIIDLALKYGYDTPEAFSKAFRKQHGISPREARKGLTGLQSYNRLQIQVQLKGVESMKYRIVEREEFKVVGVKKEVPCSNEGLPQANIIPQFWAESSQNGTILKLASLINGEIKGLLGVTTDYDNSNQQIEYWIGVETSSQTPSPYSETVIPAAKWVVFEVNGPVQTEMPKAWKQIYGEWFPSNGYEPQDIPPLEVYLDDDPSQPDSSNEIWVAIK</sequence>
<keyword evidence="1" id="KW-0805">Transcription regulation</keyword>
<evidence type="ECO:0000256" key="2">
    <source>
        <dbReference type="ARBA" id="ARBA00023125"/>
    </source>
</evidence>
<keyword evidence="2" id="KW-0238">DNA-binding</keyword>
<dbReference type="SUPFAM" id="SSF55136">
    <property type="entry name" value="Probable bacterial effector-binding domain"/>
    <property type="match status" value="1"/>
</dbReference>
<keyword evidence="6" id="KW-1185">Reference proteome</keyword>
<dbReference type="SMART" id="SM00342">
    <property type="entry name" value="HTH_ARAC"/>
    <property type="match status" value="1"/>
</dbReference>
<protein>
    <submittedName>
        <fullName evidence="5">Helix-turn-helix domain-containing protein</fullName>
    </submittedName>
</protein>
<dbReference type="Gene3D" id="1.10.10.60">
    <property type="entry name" value="Homeodomain-like"/>
    <property type="match status" value="2"/>
</dbReference>
<dbReference type="Pfam" id="PF06445">
    <property type="entry name" value="GyrI-like"/>
    <property type="match status" value="1"/>
</dbReference>
<accession>A0A6N7R3P2</accession>
<dbReference type="InterPro" id="IPR050959">
    <property type="entry name" value="MarA-like"/>
</dbReference>
<reference evidence="5 6" key="1">
    <citation type="submission" date="2019-10" db="EMBL/GenBank/DDBJ databases">
        <title>Gracilibacillus salitolerans sp. nov., a moderate halophile isolated from a saline soil in northwest China.</title>
        <authorList>
            <person name="Gan L."/>
        </authorList>
    </citation>
    <scope>NUCLEOTIDE SEQUENCE [LARGE SCALE GENOMIC DNA]</scope>
    <source>
        <strain evidence="5 6">TP2-8</strain>
    </source>
</reference>
<dbReference type="InterPro" id="IPR018060">
    <property type="entry name" value="HTH_AraC"/>
</dbReference>
<dbReference type="PROSITE" id="PS01124">
    <property type="entry name" value="HTH_ARAC_FAMILY_2"/>
    <property type="match status" value="1"/>
</dbReference>
<dbReference type="GO" id="GO:0003700">
    <property type="term" value="F:DNA-binding transcription factor activity"/>
    <property type="evidence" value="ECO:0007669"/>
    <property type="project" value="InterPro"/>
</dbReference>
<dbReference type="Proteomes" id="UP000435187">
    <property type="component" value="Unassembled WGS sequence"/>
</dbReference>
<dbReference type="Pfam" id="PF12833">
    <property type="entry name" value="HTH_18"/>
    <property type="match status" value="1"/>
</dbReference>
<dbReference type="PROSITE" id="PS00041">
    <property type="entry name" value="HTH_ARAC_FAMILY_1"/>
    <property type="match status" value="1"/>
</dbReference>
<dbReference type="InterPro" id="IPR010499">
    <property type="entry name" value="AraC_E-bd"/>
</dbReference>
<dbReference type="EMBL" id="WJEE01000041">
    <property type="protein sequence ID" value="MRI67834.1"/>
    <property type="molecule type" value="Genomic_DNA"/>
</dbReference>
<evidence type="ECO:0000313" key="6">
    <source>
        <dbReference type="Proteomes" id="UP000435187"/>
    </source>
</evidence>
<dbReference type="Gene3D" id="3.20.80.10">
    <property type="entry name" value="Regulatory factor, effector binding domain"/>
    <property type="match status" value="1"/>
</dbReference>
<dbReference type="InterPro" id="IPR018062">
    <property type="entry name" value="HTH_AraC-typ_CS"/>
</dbReference>
<evidence type="ECO:0000256" key="3">
    <source>
        <dbReference type="ARBA" id="ARBA00023163"/>
    </source>
</evidence>
<evidence type="ECO:0000256" key="1">
    <source>
        <dbReference type="ARBA" id="ARBA00023015"/>
    </source>
</evidence>
<feature type="domain" description="HTH araC/xylS-type" evidence="4">
    <location>
        <begin position="8"/>
        <end position="106"/>
    </location>
</feature>
<evidence type="ECO:0000313" key="5">
    <source>
        <dbReference type="EMBL" id="MRI67834.1"/>
    </source>
</evidence>
<gene>
    <name evidence="5" type="ORF">GH885_16060</name>
</gene>
<dbReference type="RefSeq" id="WP_153836366.1">
    <property type="nucleotide sequence ID" value="NZ_JBHUMW010000040.1"/>
</dbReference>
<dbReference type="PRINTS" id="PR00032">
    <property type="entry name" value="HTHARAC"/>
</dbReference>
<dbReference type="AlphaFoldDB" id="A0A6N7R3P2"/>